<evidence type="ECO:0000256" key="1">
    <source>
        <dbReference type="ARBA" id="ARBA00022723"/>
    </source>
</evidence>
<dbReference type="Pfam" id="PF03107">
    <property type="entry name" value="C1_2"/>
    <property type="match status" value="3"/>
</dbReference>
<sequence>MGIQHFSHPEHTLNLVDSIEESKVPKCSGCNEVMCFPGYACESAKCKFYLHKSCAELPPKILHPLHPHPLTCSLTDDDEVLICDGCRDLYGSGFNFSCSWCGFNLDAKCASKQDQEYHQTFKKLTLFRFYHKHALKLCNLPKLDETVPCCCCRQIISTGSSAYCCLECGIIIHESCTEIPMEIHHPFHSQHILVAQTVALDKYRCAACKSSIDGIKIGCNECNFHLHVSCVNPNRWACALKHPCHEHNMYYFVEDDTTESSDDDTTGSFECNKCHEECLDD</sequence>
<accession>A0A5C7IA13</accession>
<protein>
    <recommendedName>
        <fullName evidence="5">Phorbol-ester/DAG-type domain-containing protein</fullName>
    </recommendedName>
</protein>
<dbReference type="AlphaFoldDB" id="A0A5C7IA13"/>
<dbReference type="GO" id="GO:0008270">
    <property type="term" value="F:zinc ion binding"/>
    <property type="evidence" value="ECO:0007669"/>
    <property type="project" value="UniProtKB-KW"/>
</dbReference>
<dbReference type="PROSITE" id="PS01359">
    <property type="entry name" value="ZF_PHD_1"/>
    <property type="match status" value="1"/>
</dbReference>
<dbReference type="PANTHER" id="PTHR46288">
    <property type="entry name" value="PHORBOL-ESTER/DAG-TYPE DOMAIN-CONTAINING PROTEIN"/>
    <property type="match status" value="1"/>
</dbReference>
<keyword evidence="1" id="KW-0479">Metal-binding</keyword>
<dbReference type="Proteomes" id="UP000323000">
    <property type="component" value="Chromosome 3"/>
</dbReference>
<evidence type="ECO:0000256" key="3">
    <source>
        <dbReference type="ARBA" id="ARBA00022771"/>
    </source>
</evidence>
<feature type="domain" description="Phorbol-ester/DAG-type" evidence="5">
    <location>
        <begin position="190"/>
        <end position="238"/>
    </location>
</feature>
<dbReference type="InterPro" id="IPR046349">
    <property type="entry name" value="C1-like_sf"/>
</dbReference>
<comment type="caution">
    <text evidence="6">The sequence shown here is derived from an EMBL/GenBank/DDBJ whole genome shotgun (WGS) entry which is preliminary data.</text>
</comment>
<name>A0A5C7IA13_9ROSI</name>
<evidence type="ECO:0000313" key="6">
    <source>
        <dbReference type="EMBL" id="TXG66065.1"/>
    </source>
</evidence>
<evidence type="ECO:0000256" key="4">
    <source>
        <dbReference type="ARBA" id="ARBA00022833"/>
    </source>
</evidence>
<dbReference type="InterPro" id="IPR002219">
    <property type="entry name" value="PKC_DAG/PE"/>
</dbReference>
<proteinExistence type="predicted"/>
<organism evidence="6 7">
    <name type="scientific">Acer yangbiense</name>
    <dbReference type="NCBI Taxonomy" id="1000413"/>
    <lineage>
        <taxon>Eukaryota</taxon>
        <taxon>Viridiplantae</taxon>
        <taxon>Streptophyta</taxon>
        <taxon>Embryophyta</taxon>
        <taxon>Tracheophyta</taxon>
        <taxon>Spermatophyta</taxon>
        <taxon>Magnoliopsida</taxon>
        <taxon>eudicotyledons</taxon>
        <taxon>Gunneridae</taxon>
        <taxon>Pentapetalae</taxon>
        <taxon>rosids</taxon>
        <taxon>malvids</taxon>
        <taxon>Sapindales</taxon>
        <taxon>Sapindaceae</taxon>
        <taxon>Hippocastanoideae</taxon>
        <taxon>Acereae</taxon>
        <taxon>Acer</taxon>
    </lineage>
</organism>
<reference evidence="7" key="1">
    <citation type="journal article" date="2019" name="Gigascience">
        <title>De novo genome assembly of the endangered Acer yangbiense, a plant species with extremely small populations endemic to Yunnan Province, China.</title>
        <authorList>
            <person name="Yang J."/>
            <person name="Wariss H.M."/>
            <person name="Tao L."/>
            <person name="Zhang R."/>
            <person name="Yun Q."/>
            <person name="Hollingsworth P."/>
            <person name="Dao Z."/>
            <person name="Luo G."/>
            <person name="Guo H."/>
            <person name="Ma Y."/>
            <person name="Sun W."/>
        </authorList>
    </citation>
    <scope>NUCLEOTIDE SEQUENCE [LARGE SCALE GENOMIC DNA]</scope>
    <source>
        <strain evidence="7">cv. Malutang</strain>
    </source>
</reference>
<dbReference type="OrthoDB" id="1884766at2759"/>
<gene>
    <name evidence="6" type="ORF">EZV62_007340</name>
</gene>
<evidence type="ECO:0000259" key="5">
    <source>
        <dbReference type="PROSITE" id="PS50081"/>
    </source>
</evidence>
<dbReference type="InterPro" id="IPR019786">
    <property type="entry name" value="Zinc_finger_PHD-type_CS"/>
</dbReference>
<dbReference type="SUPFAM" id="SSF57889">
    <property type="entry name" value="Cysteine-rich domain"/>
    <property type="match status" value="3"/>
</dbReference>
<dbReference type="PANTHER" id="PTHR46288:SF27">
    <property type="entry name" value="CYSTEINE_HISTIDINE-RICH C1 DOMAIN FAMILY PROTEIN"/>
    <property type="match status" value="1"/>
</dbReference>
<keyword evidence="4" id="KW-0862">Zinc</keyword>
<dbReference type="EMBL" id="VAHF01000003">
    <property type="protein sequence ID" value="TXG66065.1"/>
    <property type="molecule type" value="Genomic_DNA"/>
</dbReference>
<keyword evidence="7" id="KW-1185">Reference proteome</keyword>
<evidence type="ECO:0000313" key="7">
    <source>
        <dbReference type="Proteomes" id="UP000323000"/>
    </source>
</evidence>
<keyword evidence="2" id="KW-0677">Repeat</keyword>
<dbReference type="PROSITE" id="PS50081">
    <property type="entry name" value="ZF_DAG_PE_2"/>
    <property type="match status" value="1"/>
</dbReference>
<dbReference type="InterPro" id="IPR004146">
    <property type="entry name" value="DC1"/>
</dbReference>
<evidence type="ECO:0000256" key="2">
    <source>
        <dbReference type="ARBA" id="ARBA00022737"/>
    </source>
</evidence>
<keyword evidence="3" id="KW-0863">Zinc-finger</keyword>
<dbReference type="PROSITE" id="PS00479">
    <property type="entry name" value="ZF_DAG_PE_1"/>
    <property type="match status" value="1"/>
</dbReference>